<dbReference type="AlphaFoldDB" id="F4PFR7"/>
<dbReference type="PRINTS" id="PR00411">
    <property type="entry name" value="PNDRDTASEI"/>
</dbReference>
<dbReference type="Proteomes" id="UP000007241">
    <property type="component" value="Unassembled WGS sequence"/>
</dbReference>
<organism evidence="1 2">
    <name type="scientific">Batrachochytrium dendrobatidis (strain JAM81 / FGSC 10211)</name>
    <name type="common">Frog chytrid fungus</name>
    <dbReference type="NCBI Taxonomy" id="684364"/>
    <lineage>
        <taxon>Eukaryota</taxon>
        <taxon>Fungi</taxon>
        <taxon>Fungi incertae sedis</taxon>
        <taxon>Chytridiomycota</taxon>
        <taxon>Chytridiomycota incertae sedis</taxon>
        <taxon>Chytridiomycetes</taxon>
        <taxon>Rhizophydiales</taxon>
        <taxon>Rhizophydiales incertae sedis</taxon>
        <taxon>Batrachochytrium</taxon>
    </lineage>
</organism>
<dbReference type="SUPFAM" id="SSF51905">
    <property type="entry name" value="FAD/NAD(P)-binding domain"/>
    <property type="match status" value="1"/>
</dbReference>
<dbReference type="HOGENOM" id="CLU_029779_1_0_1"/>
<dbReference type="EMBL" id="GL882956">
    <property type="protein sequence ID" value="EGF75925.1"/>
    <property type="molecule type" value="Genomic_DNA"/>
</dbReference>
<evidence type="ECO:0000313" key="1">
    <source>
        <dbReference type="EMBL" id="EGF75925.1"/>
    </source>
</evidence>
<dbReference type="PANTHER" id="PTHR42716:SF1">
    <property type="entry name" value="SLL0471 PROTEIN"/>
    <property type="match status" value="1"/>
</dbReference>
<reference evidence="1 2" key="1">
    <citation type="submission" date="2009-12" db="EMBL/GenBank/DDBJ databases">
        <title>The draft genome of Batrachochytrium dendrobatidis.</title>
        <authorList>
            <consortium name="US DOE Joint Genome Institute (JGI-PGF)"/>
            <person name="Kuo A."/>
            <person name="Salamov A."/>
            <person name="Schmutz J."/>
            <person name="Lucas S."/>
            <person name="Pitluck S."/>
            <person name="Rosenblum E."/>
            <person name="Stajich J."/>
            <person name="Eisen M."/>
            <person name="Grigoriev I.V."/>
        </authorList>
    </citation>
    <scope>NUCLEOTIDE SEQUENCE [LARGE SCALE GENOMIC DNA]</scope>
    <source>
        <strain evidence="2">JAM81 / FGSC 10211</strain>
    </source>
</reference>
<proteinExistence type="predicted"/>
<evidence type="ECO:0008006" key="3">
    <source>
        <dbReference type="Google" id="ProtNLM"/>
    </source>
</evidence>
<keyword evidence="2" id="KW-1185">Reference proteome</keyword>
<dbReference type="OrthoDB" id="10010588at2759"/>
<dbReference type="GO" id="GO:0008734">
    <property type="term" value="F:L-aspartate oxidase activity"/>
    <property type="evidence" value="ECO:0000318"/>
    <property type="project" value="GO_Central"/>
</dbReference>
<sequence>MNVDVVIIGGGLGGIAAALSACAKGLRVLLTEETEWIGGQVTSQGVPPDEHQWIEEFGSTKRYRDYRHKVRETYLRTMKVKNGKDFFNPGNGLVSNICHDPRVTLHVLNEMLLPYVLTDQLQVKLNTKVTSVKKTDQSIHEMTFTNTKMGNKNQVTATYFIDATEAGDVLPLAGLEYVTGAEAKSETGEPHAPDAANQSDIQAFTYVLGMEYRDGEDHTIPKPEMYHFWKEFQPMIWPDKLLSFYAPHPITKEKREYTLFREEAGFPLWEYRRIFDKDQYETPYLNGDVTLMNWPQNDYFLGNIYDVTCGEKEKNEYQAKQLSLSLLYWLQTESPRPDGGKGYPGLKLRKDIFTTEDGLAKAPYIRESRRIKAEYTIVEQDVSPNFNKGKTGKKYYDRVGIGSYSIDLHPSMAGRNYVDIPALPFHIPLGALIPKDADNLLAGCKNISTTHITNGCYRLHPTEWNIGEACGALVAFCLTNNTQPRTVRNDEKLLAQFQDVLREDGFELEWPEEFYQ</sequence>
<gene>
    <name evidence="1" type="ORF">BATDEDRAFT_15147</name>
</gene>
<dbReference type="GO" id="GO:0034628">
    <property type="term" value="P:'de novo' NAD+ biosynthetic process from L-aspartate"/>
    <property type="evidence" value="ECO:0000318"/>
    <property type="project" value="GO_Central"/>
</dbReference>
<dbReference type="PANTHER" id="PTHR42716">
    <property type="entry name" value="L-ASPARTATE OXIDASE"/>
    <property type="match status" value="1"/>
</dbReference>
<protein>
    <recommendedName>
        <fullName evidence="3">FAD-dependent oxidoreductase</fullName>
    </recommendedName>
</protein>
<dbReference type="InParanoid" id="F4PFR7"/>
<dbReference type="InterPro" id="IPR036188">
    <property type="entry name" value="FAD/NAD-bd_sf"/>
</dbReference>
<accession>F4PFR7</accession>
<evidence type="ECO:0000313" key="2">
    <source>
        <dbReference type="Proteomes" id="UP000007241"/>
    </source>
</evidence>
<dbReference type="Gene3D" id="3.50.50.60">
    <property type="entry name" value="FAD/NAD(P)-binding domain"/>
    <property type="match status" value="1"/>
</dbReference>
<dbReference type="OMA" id="WGGRWTG"/>
<name>F4PFR7_BATDJ</name>
<dbReference type="Pfam" id="PF12831">
    <property type="entry name" value="FAD_oxidored"/>
    <property type="match status" value="1"/>
</dbReference>
<dbReference type="InterPro" id="IPR005288">
    <property type="entry name" value="NadB"/>
</dbReference>